<dbReference type="STRING" id="31246.A0A183PK46"/>
<proteinExistence type="predicted"/>
<evidence type="ECO:0000313" key="3">
    <source>
        <dbReference type="Proteomes" id="UP000269396"/>
    </source>
</evidence>
<feature type="region of interest" description="Disordered" evidence="1">
    <location>
        <begin position="48"/>
        <end position="125"/>
    </location>
</feature>
<reference evidence="2 3" key="1">
    <citation type="submission" date="2018-11" db="EMBL/GenBank/DDBJ databases">
        <authorList>
            <consortium name="Pathogen Informatics"/>
        </authorList>
    </citation>
    <scope>NUCLEOTIDE SEQUENCE [LARGE SCALE GENOMIC DNA]</scope>
    <source>
        <strain>Denwood</strain>
        <strain evidence="3">Zambia</strain>
    </source>
</reference>
<evidence type="ECO:0000256" key="1">
    <source>
        <dbReference type="SAM" id="MobiDB-lite"/>
    </source>
</evidence>
<protein>
    <submittedName>
        <fullName evidence="2">Uncharacterized protein</fullName>
    </submittedName>
</protein>
<gene>
    <name evidence="2" type="ORF">SMTD_LOCUS14732</name>
</gene>
<name>A0A183PK46_9TREM</name>
<feature type="compositionally biased region" description="Basic and acidic residues" evidence="1">
    <location>
        <begin position="58"/>
        <end position="72"/>
    </location>
</feature>
<feature type="compositionally biased region" description="Basic and acidic residues" evidence="1">
    <location>
        <begin position="110"/>
        <end position="125"/>
    </location>
</feature>
<sequence>MDLFEEKVRLHESTTEVGGLIITKSKENFKQPQKSLFGLDKLAAKKRQESEDLNLQFNKRDVTNKERERRVETPSNRGGVSKEYFDSQARRRERDQKERLKTGLVSTSRKISENYSDSRKSSGKL</sequence>
<evidence type="ECO:0000313" key="2">
    <source>
        <dbReference type="EMBL" id="VDP66653.1"/>
    </source>
</evidence>
<dbReference type="Proteomes" id="UP000269396">
    <property type="component" value="Unassembled WGS sequence"/>
</dbReference>
<feature type="compositionally biased region" description="Basic and acidic residues" evidence="1">
    <location>
        <begin position="83"/>
        <end position="101"/>
    </location>
</feature>
<dbReference type="EMBL" id="UZAL01034976">
    <property type="protein sequence ID" value="VDP66653.1"/>
    <property type="molecule type" value="Genomic_DNA"/>
</dbReference>
<keyword evidence="3" id="KW-1185">Reference proteome</keyword>
<dbReference type="AlphaFoldDB" id="A0A183PK46"/>
<accession>A0A183PK46</accession>
<organism evidence="2 3">
    <name type="scientific">Schistosoma mattheei</name>
    <dbReference type="NCBI Taxonomy" id="31246"/>
    <lineage>
        <taxon>Eukaryota</taxon>
        <taxon>Metazoa</taxon>
        <taxon>Spiralia</taxon>
        <taxon>Lophotrochozoa</taxon>
        <taxon>Platyhelminthes</taxon>
        <taxon>Trematoda</taxon>
        <taxon>Digenea</taxon>
        <taxon>Strigeidida</taxon>
        <taxon>Schistosomatoidea</taxon>
        <taxon>Schistosomatidae</taxon>
        <taxon>Schistosoma</taxon>
    </lineage>
</organism>